<accession>A0A8H5ESM5</accession>
<evidence type="ECO:0000313" key="2">
    <source>
        <dbReference type="Proteomes" id="UP000567179"/>
    </source>
</evidence>
<dbReference type="AlphaFoldDB" id="A0A8H5ESM5"/>
<sequence length="53" mass="6368">MRWCKGRADLRARTSWDDGQIEGWRVMLDRNPGQKEKLAQKYEFRENEKGLDV</sequence>
<proteinExistence type="predicted"/>
<keyword evidence="2" id="KW-1185">Reference proteome</keyword>
<gene>
    <name evidence="1" type="ORF">D9619_007962</name>
</gene>
<name>A0A8H5ESM5_9AGAR</name>
<dbReference type="Proteomes" id="UP000567179">
    <property type="component" value="Unassembled WGS sequence"/>
</dbReference>
<protein>
    <submittedName>
        <fullName evidence="1">Uncharacterized protein</fullName>
    </submittedName>
</protein>
<dbReference type="OrthoDB" id="5577209at2759"/>
<organism evidence="1 2">
    <name type="scientific">Psilocybe cf. subviscida</name>
    <dbReference type="NCBI Taxonomy" id="2480587"/>
    <lineage>
        <taxon>Eukaryota</taxon>
        <taxon>Fungi</taxon>
        <taxon>Dikarya</taxon>
        <taxon>Basidiomycota</taxon>
        <taxon>Agaricomycotina</taxon>
        <taxon>Agaricomycetes</taxon>
        <taxon>Agaricomycetidae</taxon>
        <taxon>Agaricales</taxon>
        <taxon>Agaricineae</taxon>
        <taxon>Strophariaceae</taxon>
        <taxon>Psilocybe</taxon>
    </lineage>
</organism>
<reference evidence="1 2" key="1">
    <citation type="journal article" date="2020" name="ISME J.">
        <title>Uncovering the hidden diversity of litter-decomposition mechanisms in mushroom-forming fungi.</title>
        <authorList>
            <person name="Floudas D."/>
            <person name="Bentzer J."/>
            <person name="Ahren D."/>
            <person name="Johansson T."/>
            <person name="Persson P."/>
            <person name="Tunlid A."/>
        </authorList>
    </citation>
    <scope>NUCLEOTIDE SEQUENCE [LARGE SCALE GENOMIC DNA]</scope>
    <source>
        <strain evidence="1 2">CBS 101986</strain>
    </source>
</reference>
<comment type="caution">
    <text evidence="1">The sequence shown here is derived from an EMBL/GenBank/DDBJ whole genome shotgun (WGS) entry which is preliminary data.</text>
</comment>
<dbReference type="EMBL" id="JAACJJ010000057">
    <property type="protein sequence ID" value="KAF5310930.1"/>
    <property type="molecule type" value="Genomic_DNA"/>
</dbReference>
<evidence type="ECO:0000313" key="1">
    <source>
        <dbReference type="EMBL" id="KAF5310930.1"/>
    </source>
</evidence>